<keyword evidence="8" id="KW-1185">Reference proteome</keyword>
<reference evidence="7" key="1">
    <citation type="submission" date="2021-04" db="EMBL/GenBank/DDBJ databases">
        <title>Genome based classification of Actinospica acidithermotolerans sp. nov., an actinobacterium isolated from an Indonesian hot spring.</title>
        <authorList>
            <person name="Kusuma A.B."/>
            <person name="Putra K.E."/>
            <person name="Nafisah S."/>
            <person name="Loh J."/>
            <person name="Nouioui I."/>
            <person name="Goodfellow M."/>
        </authorList>
    </citation>
    <scope>NUCLEOTIDE SEQUENCE</scope>
    <source>
        <strain evidence="7">MGRD01-02</strain>
    </source>
</reference>
<organism evidence="7 8">
    <name type="scientific">Actinospica acidithermotolerans</name>
    <dbReference type="NCBI Taxonomy" id="2828514"/>
    <lineage>
        <taxon>Bacteria</taxon>
        <taxon>Bacillati</taxon>
        <taxon>Actinomycetota</taxon>
        <taxon>Actinomycetes</taxon>
        <taxon>Catenulisporales</taxon>
        <taxon>Actinospicaceae</taxon>
        <taxon>Actinospica</taxon>
    </lineage>
</organism>
<comment type="caution">
    <text evidence="7">The sequence shown here is derived from an EMBL/GenBank/DDBJ whole genome shotgun (WGS) entry which is preliminary data.</text>
</comment>
<dbReference type="InterPro" id="IPR027417">
    <property type="entry name" value="P-loop_NTPase"/>
</dbReference>
<dbReference type="SUPFAM" id="SSF52540">
    <property type="entry name" value="P-loop containing nucleoside triphosphate hydrolases"/>
    <property type="match status" value="1"/>
</dbReference>
<name>A0A941IHP8_9ACTN</name>
<protein>
    <submittedName>
        <fullName evidence="7">ATP-binding cassette domain-containing protein</fullName>
    </submittedName>
</protein>
<evidence type="ECO:0000259" key="6">
    <source>
        <dbReference type="PROSITE" id="PS50893"/>
    </source>
</evidence>
<dbReference type="AlphaFoldDB" id="A0A941IHP8"/>
<dbReference type="Pfam" id="PF00005">
    <property type="entry name" value="ABC_tran"/>
    <property type="match status" value="1"/>
</dbReference>
<dbReference type="SMART" id="SM00382">
    <property type="entry name" value="AAA"/>
    <property type="match status" value="1"/>
</dbReference>
<dbReference type="GO" id="GO:0005524">
    <property type="term" value="F:ATP binding"/>
    <property type="evidence" value="ECO:0007669"/>
    <property type="project" value="UniProtKB-KW"/>
</dbReference>
<evidence type="ECO:0000313" key="8">
    <source>
        <dbReference type="Proteomes" id="UP000676325"/>
    </source>
</evidence>
<dbReference type="InterPro" id="IPR017871">
    <property type="entry name" value="ABC_transporter-like_CS"/>
</dbReference>
<dbReference type="RefSeq" id="WP_212517088.1">
    <property type="nucleotide sequence ID" value="NZ_JAGSOH010000010.1"/>
</dbReference>
<dbReference type="Proteomes" id="UP000676325">
    <property type="component" value="Unassembled WGS sequence"/>
</dbReference>
<accession>A0A941IHP8</accession>
<dbReference type="GO" id="GO:0015658">
    <property type="term" value="F:branched-chain amino acid transmembrane transporter activity"/>
    <property type="evidence" value="ECO:0007669"/>
    <property type="project" value="TreeGrafter"/>
</dbReference>
<dbReference type="PANTHER" id="PTHR43820:SF4">
    <property type="entry name" value="HIGH-AFFINITY BRANCHED-CHAIN AMINO ACID TRANSPORT ATP-BINDING PROTEIN LIVF"/>
    <property type="match status" value="1"/>
</dbReference>
<feature type="domain" description="ABC transporter" evidence="6">
    <location>
        <begin position="5"/>
        <end position="213"/>
    </location>
</feature>
<dbReference type="Gene3D" id="3.40.50.300">
    <property type="entry name" value="P-loop containing nucleotide triphosphate hydrolases"/>
    <property type="match status" value="1"/>
</dbReference>
<proteinExistence type="inferred from homology"/>
<evidence type="ECO:0000313" key="7">
    <source>
        <dbReference type="EMBL" id="MBR7825942.1"/>
    </source>
</evidence>
<dbReference type="PROSITE" id="PS50893">
    <property type="entry name" value="ABC_TRANSPORTER_2"/>
    <property type="match status" value="1"/>
</dbReference>
<dbReference type="GO" id="GO:0016887">
    <property type="term" value="F:ATP hydrolysis activity"/>
    <property type="evidence" value="ECO:0007669"/>
    <property type="project" value="InterPro"/>
</dbReference>
<gene>
    <name evidence="7" type="ORF">KDK95_06455</name>
</gene>
<evidence type="ECO:0000256" key="1">
    <source>
        <dbReference type="ARBA" id="ARBA00005417"/>
    </source>
</evidence>
<keyword evidence="5" id="KW-0029">Amino-acid transport</keyword>
<dbReference type="EMBL" id="JAGSOH010000010">
    <property type="protein sequence ID" value="MBR7825942.1"/>
    <property type="molecule type" value="Genomic_DNA"/>
</dbReference>
<dbReference type="GO" id="GO:0015807">
    <property type="term" value="P:L-amino acid transport"/>
    <property type="evidence" value="ECO:0007669"/>
    <property type="project" value="TreeGrafter"/>
</dbReference>
<evidence type="ECO:0000256" key="3">
    <source>
        <dbReference type="ARBA" id="ARBA00022741"/>
    </source>
</evidence>
<keyword evidence="2" id="KW-0813">Transport</keyword>
<dbReference type="InterPro" id="IPR052156">
    <property type="entry name" value="BCAA_Transport_ATP-bd_LivF"/>
</dbReference>
<comment type="similarity">
    <text evidence="1">Belongs to the ABC transporter superfamily.</text>
</comment>
<dbReference type="InterPro" id="IPR003593">
    <property type="entry name" value="AAA+_ATPase"/>
</dbReference>
<evidence type="ECO:0000256" key="5">
    <source>
        <dbReference type="ARBA" id="ARBA00022970"/>
    </source>
</evidence>
<sequence length="213" mass="22677">MRSALWCDGVRVRYGGIEVLHDVRLALAYGTFSALVGPNGAGKTTLLDWCAGAATDASATEGRLRLNGREATTWSAARRAITGLRYVPFERNVFPALSVLDNLRACAATDALSRFPELEALAARPAAVLSGGERQLLAVASAMFGRGSILLIDEPTHGLAPALADRVLEDLARAAREDGRAVLIAEPQPDRVESFADFLWPLDRGARLPVVGA</sequence>
<keyword evidence="4 7" id="KW-0067">ATP-binding</keyword>
<evidence type="ECO:0000256" key="2">
    <source>
        <dbReference type="ARBA" id="ARBA00022448"/>
    </source>
</evidence>
<keyword evidence="3" id="KW-0547">Nucleotide-binding</keyword>
<dbReference type="PROSITE" id="PS00211">
    <property type="entry name" value="ABC_TRANSPORTER_1"/>
    <property type="match status" value="1"/>
</dbReference>
<evidence type="ECO:0000256" key="4">
    <source>
        <dbReference type="ARBA" id="ARBA00022840"/>
    </source>
</evidence>
<dbReference type="InterPro" id="IPR003439">
    <property type="entry name" value="ABC_transporter-like_ATP-bd"/>
</dbReference>
<dbReference type="PANTHER" id="PTHR43820">
    <property type="entry name" value="HIGH-AFFINITY BRANCHED-CHAIN AMINO ACID TRANSPORT ATP-BINDING PROTEIN LIVF"/>
    <property type="match status" value="1"/>
</dbReference>